<feature type="compositionally biased region" description="Polar residues" evidence="8">
    <location>
        <begin position="887"/>
        <end position="897"/>
    </location>
</feature>
<feature type="transmembrane region" description="Helical" evidence="9">
    <location>
        <begin position="368"/>
        <end position="387"/>
    </location>
</feature>
<dbReference type="EMBL" id="CDMY01000446">
    <property type="protein sequence ID" value="CEM13223.1"/>
    <property type="molecule type" value="Genomic_DNA"/>
</dbReference>
<name>A0A0G4FJE5_VITBC</name>
<dbReference type="InterPro" id="IPR003915">
    <property type="entry name" value="PKD_2"/>
</dbReference>
<dbReference type="Pfam" id="PF20519">
    <property type="entry name" value="Polycystin_dom"/>
    <property type="match status" value="1"/>
</dbReference>
<dbReference type="PANTHER" id="PTHR10877">
    <property type="entry name" value="POLYCYSTIN FAMILY MEMBER"/>
    <property type="match status" value="1"/>
</dbReference>
<gene>
    <name evidence="12" type="ORF">Vbra_9231</name>
</gene>
<dbReference type="Proteomes" id="UP000041254">
    <property type="component" value="Unassembled WGS sequence"/>
</dbReference>
<dbReference type="InParanoid" id="A0A0G4FJE5"/>
<evidence type="ECO:0000256" key="1">
    <source>
        <dbReference type="ARBA" id="ARBA00004141"/>
    </source>
</evidence>
<comment type="subcellular location">
    <subcellularLocation>
        <location evidence="1">Membrane</location>
        <topology evidence="1">Multi-pass membrane protein</topology>
    </subcellularLocation>
</comment>
<evidence type="ECO:0000313" key="12">
    <source>
        <dbReference type="EMBL" id="CEM13223.1"/>
    </source>
</evidence>
<dbReference type="OrthoDB" id="444119at2759"/>
<keyword evidence="4 9" id="KW-1133">Transmembrane helix</keyword>
<dbReference type="STRING" id="1169540.A0A0G4FJE5"/>
<accession>A0A0G4FJE5</accession>
<reference evidence="12 13" key="1">
    <citation type="submission" date="2014-11" db="EMBL/GenBank/DDBJ databases">
        <authorList>
            <person name="Zhu J."/>
            <person name="Qi W."/>
            <person name="Song R."/>
        </authorList>
    </citation>
    <scope>NUCLEOTIDE SEQUENCE [LARGE SCALE GENOMIC DNA]</scope>
</reference>
<keyword evidence="3 9" id="KW-0812">Transmembrane</keyword>
<dbReference type="InterPro" id="IPR013122">
    <property type="entry name" value="PKD1_2_channel"/>
</dbReference>
<feature type="domain" description="Polycystin" evidence="11">
    <location>
        <begin position="148"/>
        <end position="359"/>
    </location>
</feature>
<protein>
    <submittedName>
        <fullName evidence="12">Uncharacterized protein</fullName>
    </submittedName>
</protein>
<evidence type="ECO:0000256" key="6">
    <source>
        <dbReference type="ARBA" id="ARBA00023180"/>
    </source>
</evidence>
<dbReference type="Pfam" id="PF08016">
    <property type="entry name" value="PKD_channel"/>
    <property type="match status" value="1"/>
</dbReference>
<dbReference type="AlphaFoldDB" id="A0A0G4FJE5"/>
<dbReference type="InterPro" id="IPR051223">
    <property type="entry name" value="Polycystin"/>
</dbReference>
<evidence type="ECO:0000256" key="2">
    <source>
        <dbReference type="ARBA" id="ARBA00007200"/>
    </source>
</evidence>
<feature type="transmembrane region" description="Helical" evidence="9">
    <location>
        <begin position="494"/>
        <end position="516"/>
    </location>
</feature>
<proteinExistence type="inferred from homology"/>
<dbReference type="GO" id="GO:0005509">
    <property type="term" value="F:calcium ion binding"/>
    <property type="evidence" value="ECO:0007669"/>
    <property type="project" value="InterPro"/>
</dbReference>
<sequence>MMDSTNGAVTLPSPITQYRAESEAPPRRKKKKAVIDDDEKRRVSKVGSFGSPTAGKRAEETPPQRASTASEVGVPLGGVLFLLRKRNSENFCLKLFFYSVFLGLFIAITMLARPTKSSYEMLAAARGLSALEAMPNANFEKTFVDVAHDGDWWDWCLTVLSPFLRSAWWTNKENRTGLLYNAVFMPVRFRQVRVKEDTCNTPDGNSEMARPCWGKFTSKHLDDSLFGEEYNNTFKTDMNKVSGKEGYGPSYGRAAHVVDIIFGPMVENGTDIGLLTLTSDNTSVLPDAGSGMPVESVEVPWQLALMLNDTWTTYATRAISVEAGMYNPNVDLAMYVRWHLDISPGGRVEPSILFTPCRLLPYSQPIDWFRLCLEVAFTCYIVVYWWIEFYEMRTLGLKAYFLSLWNWIELANLSIYLTIQIYWFAYLSFDRQKFTKVLDEFGEEFFRIADHYNFTSNLAAFNIIWAFIKVFKYLQMYPSMNTLWEVLSLSMKDTLPFAAVFLLFVFGFTFAAHWLYGFTLREFHSWGQSFSTLMQTLSGGLPYEDMKRFAPVATPIFFAAWILMIALVMVNMFVAILTDAHTETQTRLRKLEEIEARHTGRSALINFFQGVWRYITSFVKKRREAAGYKKDRSGMWPHVPEQSSSSMLDMDQKSPKRDVEAGVVEGEGGPLSSFQPQAEEDHMPETLWDYDPKTEALNVLMKKLDQRKGWEHVQREVLSNNTVKKADGLAPLFGGDIEAAREFAKRLNHLLTEGQALTWEEQREEDEVKMLLVLQTQVSQLHHRVRAVRKQAEKAHKEQKLASALALPASKKKKKKSKVEAKDKDAGSPVQDRPSPEGGGSIEETPPQQQPQPSAVLPGLPSPAPPHTEQAPRLEYTNDSYFERQPSKGSGSPSRALTVNHRRSKARIDPLSAFSAGEGEGVRTPLPGQVSEMEEGD</sequence>
<dbReference type="PANTHER" id="PTHR10877:SF183">
    <property type="entry name" value="AT14535P-RELATED"/>
    <property type="match status" value="1"/>
</dbReference>
<comment type="similarity">
    <text evidence="2">Belongs to the polycystin family.</text>
</comment>
<organism evidence="12 13">
    <name type="scientific">Vitrella brassicaformis (strain CCMP3155)</name>
    <dbReference type="NCBI Taxonomy" id="1169540"/>
    <lineage>
        <taxon>Eukaryota</taxon>
        <taxon>Sar</taxon>
        <taxon>Alveolata</taxon>
        <taxon>Colpodellida</taxon>
        <taxon>Vitrellaceae</taxon>
        <taxon>Vitrella</taxon>
    </lineage>
</organism>
<dbReference type="PhylomeDB" id="A0A0G4FJE5"/>
<dbReference type="InterPro" id="IPR046791">
    <property type="entry name" value="Polycystin_dom"/>
</dbReference>
<evidence type="ECO:0000256" key="3">
    <source>
        <dbReference type="ARBA" id="ARBA00022692"/>
    </source>
</evidence>
<evidence type="ECO:0000256" key="9">
    <source>
        <dbReference type="SAM" id="Phobius"/>
    </source>
</evidence>
<keyword evidence="5 9" id="KW-0472">Membrane</keyword>
<dbReference type="GO" id="GO:0016020">
    <property type="term" value="C:membrane"/>
    <property type="evidence" value="ECO:0007669"/>
    <property type="project" value="UniProtKB-SubCell"/>
</dbReference>
<keyword evidence="13" id="KW-1185">Reference proteome</keyword>
<evidence type="ECO:0000259" key="11">
    <source>
        <dbReference type="Pfam" id="PF20519"/>
    </source>
</evidence>
<feature type="transmembrane region" description="Helical" evidence="9">
    <location>
        <begin position="95"/>
        <end position="112"/>
    </location>
</feature>
<keyword evidence="6" id="KW-0325">Glycoprotein</keyword>
<evidence type="ECO:0000259" key="10">
    <source>
        <dbReference type="Pfam" id="PF08016"/>
    </source>
</evidence>
<feature type="region of interest" description="Disordered" evidence="8">
    <location>
        <begin position="632"/>
        <end position="679"/>
    </location>
</feature>
<feature type="compositionally biased region" description="Polar residues" evidence="8">
    <location>
        <begin position="1"/>
        <end position="16"/>
    </location>
</feature>
<feature type="transmembrane region" description="Helical" evidence="9">
    <location>
        <begin position="407"/>
        <end position="429"/>
    </location>
</feature>
<feature type="disulfide bond" evidence="7">
    <location>
        <begin position="199"/>
        <end position="212"/>
    </location>
</feature>
<dbReference type="VEuPathDB" id="CryptoDB:Vbra_9231"/>
<feature type="transmembrane region" description="Helical" evidence="9">
    <location>
        <begin position="556"/>
        <end position="577"/>
    </location>
</feature>
<evidence type="ECO:0000256" key="5">
    <source>
        <dbReference type="ARBA" id="ARBA00023136"/>
    </source>
</evidence>
<feature type="compositionally biased region" description="Basic and acidic residues" evidence="8">
    <location>
        <begin position="650"/>
        <end position="660"/>
    </location>
</feature>
<evidence type="ECO:0000256" key="4">
    <source>
        <dbReference type="ARBA" id="ARBA00022989"/>
    </source>
</evidence>
<evidence type="ECO:0000256" key="7">
    <source>
        <dbReference type="PIRSR" id="PIRSR603915-2"/>
    </source>
</evidence>
<feature type="compositionally biased region" description="Basic and acidic residues" evidence="8">
    <location>
        <begin position="790"/>
        <end position="800"/>
    </location>
</feature>
<dbReference type="PRINTS" id="PR01433">
    <property type="entry name" value="POLYCYSTIN2"/>
</dbReference>
<feature type="region of interest" description="Disordered" evidence="8">
    <location>
        <begin position="1"/>
        <end position="70"/>
    </location>
</feature>
<dbReference type="Gene3D" id="1.10.287.70">
    <property type="match status" value="1"/>
</dbReference>
<feature type="domain" description="Polycystin cation channel PKD1/PKD2" evidence="10">
    <location>
        <begin position="366"/>
        <end position="583"/>
    </location>
</feature>
<evidence type="ECO:0000313" key="13">
    <source>
        <dbReference type="Proteomes" id="UP000041254"/>
    </source>
</evidence>
<feature type="transmembrane region" description="Helical" evidence="9">
    <location>
        <begin position="454"/>
        <end position="474"/>
    </location>
</feature>
<evidence type="ECO:0000256" key="8">
    <source>
        <dbReference type="SAM" id="MobiDB-lite"/>
    </source>
</evidence>
<feature type="region of interest" description="Disordered" evidence="8">
    <location>
        <begin position="790"/>
        <end position="937"/>
    </location>
</feature>